<feature type="transmembrane region" description="Helical" evidence="1">
    <location>
        <begin position="45"/>
        <end position="66"/>
    </location>
</feature>
<proteinExistence type="predicted"/>
<evidence type="ECO:0000313" key="2">
    <source>
        <dbReference type="EMBL" id="QIL49535.1"/>
    </source>
</evidence>
<feature type="transmembrane region" description="Helical" evidence="1">
    <location>
        <begin position="104"/>
        <end position="124"/>
    </location>
</feature>
<dbReference type="EMBL" id="CP049887">
    <property type="protein sequence ID" value="QIL49535.1"/>
    <property type="molecule type" value="Genomic_DNA"/>
</dbReference>
<accession>A0A6G8AX58</accession>
<gene>
    <name evidence="2" type="ORF">G7082_14010</name>
</gene>
<keyword evidence="1" id="KW-1133">Transmembrane helix</keyword>
<keyword evidence="1" id="KW-0812">Transmembrane</keyword>
<dbReference type="AlphaFoldDB" id="A0A6G8AX58"/>
<sequence>MPEKLKSVVYFLDNHEWINTVISLIMAASGIYLFFHYTASIYELFIMIGLFAILKGFLNFNTFFIIETINKHNKQKNMFLVGALVNIFIGTIIILNLVTNPLSLLVIASLWMIIDSVPYFVYVVKRKLGQEYKFNPFKITFSLIVLCSILTIVSHYTLTFGPAIPVACFLLLASANIILFQREH</sequence>
<keyword evidence="3" id="KW-1185">Reference proteome</keyword>
<dbReference type="Proteomes" id="UP000501747">
    <property type="component" value="Chromosome"/>
</dbReference>
<feature type="transmembrane region" description="Helical" evidence="1">
    <location>
        <begin position="21"/>
        <end position="39"/>
    </location>
</feature>
<feature type="transmembrane region" description="Helical" evidence="1">
    <location>
        <begin position="162"/>
        <end position="180"/>
    </location>
</feature>
<evidence type="ECO:0000313" key="3">
    <source>
        <dbReference type="Proteomes" id="UP000501747"/>
    </source>
</evidence>
<organism evidence="2 3">
    <name type="scientific">Vagococcus hydrophili</name>
    <dbReference type="NCBI Taxonomy" id="2714947"/>
    <lineage>
        <taxon>Bacteria</taxon>
        <taxon>Bacillati</taxon>
        <taxon>Bacillota</taxon>
        <taxon>Bacilli</taxon>
        <taxon>Lactobacillales</taxon>
        <taxon>Enterococcaceae</taxon>
        <taxon>Vagococcus</taxon>
    </lineage>
</organism>
<dbReference type="RefSeq" id="WP_166035822.1">
    <property type="nucleotide sequence ID" value="NZ_CP049887.1"/>
</dbReference>
<protein>
    <submittedName>
        <fullName evidence="2">Uncharacterized protein</fullName>
    </submittedName>
</protein>
<feature type="transmembrane region" description="Helical" evidence="1">
    <location>
        <begin position="136"/>
        <end position="156"/>
    </location>
</feature>
<evidence type="ECO:0000256" key="1">
    <source>
        <dbReference type="SAM" id="Phobius"/>
    </source>
</evidence>
<reference evidence="2 3" key="1">
    <citation type="submission" date="2020-03" db="EMBL/GenBank/DDBJ databases">
        <title>Vagococcus sp. nov., isolated from beetles.</title>
        <authorList>
            <person name="Hyun D.-W."/>
            <person name="Bae J.-W."/>
        </authorList>
    </citation>
    <scope>NUCLEOTIDE SEQUENCE [LARGE SCALE GENOMIC DNA]</scope>
    <source>
        <strain evidence="2 3">HDW17B</strain>
    </source>
</reference>
<keyword evidence="1" id="KW-0472">Membrane</keyword>
<dbReference type="KEGG" id="vhy:G7082_14010"/>
<name>A0A6G8AX58_9ENTE</name>
<feature type="transmembrane region" description="Helical" evidence="1">
    <location>
        <begin position="78"/>
        <end position="98"/>
    </location>
</feature>